<evidence type="ECO:0000313" key="2">
    <source>
        <dbReference type="EMBL" id="KUK23174.1"/>
    </source>
</evidence>
<dbReference type="OMA" id="ESFGEKW"/>
<dbReference type="Proteomes" id="UP000058636">
    <property type="component" value="Unassembled WGS sequence"/>
</dbReference>
<proteinExistence type="predicted"/>
<sequence length="89" mass="10361">MFVYGVSSNIKNLRDASIEFVSDLFYRIFKEMYESIPKYDLVPETTAEKWFKEMLLQEYSKHAAEQSPLADMVMKSLGGKKISSLPQRE</sequence>
<feature type="domain" description="Flagellar protein FlgJ N-terminal" evidence="1">
    <location>
        <begin position="30"/>
        <end position="75"/>
    </location>
</feature>
<accession>A0A101EQS2</accession>
<name>A0A101EQS2_9THEM</name>
<dbReference type="PATRIC" id="fig|93930.3.peg.1575"/>
<comment type="caution">
    <text evidence="2">The sequence shown here is derived from an EMBL/GenBank/DDBJ whole genome shotgun (WGS) entry which is preliminary data.</text>
</comment>
<evidence type="ECO:0000259" key="1">
    <source>
        <dbReference type="Pfam" id="PF10135"/>
    </source>
</evidence>
<organism evidence="2 3">
    <name type="scientific">Thermotoga petrophila</name>
    <dbReference type="NCBI Taxonomy" id="93929"/>
    <lineage>
        <taxon>Bacteria</taxon>
        <taxon>Thermotogati</taxon>
        <taxon>Thermotogota</taxon>
        <taxon>Thermotogae</taxon>
        <taxon>Thermotogales</taxon>
        <taxon>Thermotogaceae</taxon>
        <taxon>Thermotoga</taxon>
    </lineage>
</organism>
<dbReference type="InterPro" id="IPR019301">
    <property type="entry name" value="Flagellar_prot_FlgJ_N"/>
</dbReference>
<dbReference type="Pfam" id="PF10135">
    <property type="entry name" value="Rod-binding"/>
    <property type="match status" value="1"/>
</dbReference>
<dbReference type="AlphaFoldDB" id="A0A101EQS2"/>
<dbReference type="EMBL" id="LGFG01000044">
    <property type="protein sequence ID" value="KUK23174.1"/>
    <property type="molecule type" value="Genomic_DNA"/>
</dbReference>
<protein>
    <recommendedName>
        <fullName evidence="1">Flagellar protein FlgJ N-terminal domain-containing protein</fullName>
    </recommendedName>
</protein>
<reference evidence="2 3" key="1">
    <citation type="journal article" date="2015" name="MBio">
        <title>Genome-Resolved Metagenomic Analysis Reveals Roles for Candidate Phyla and Other Microbial Community Members in Biogeochemical Transformations in Oil Reservoirs.</title>
        <authorList>
            <person name="Hu P."/>
            <person name="Tom L."/>
            <person name="Singh A."/>
            <person name="Thomas B.C."/>
            <person name="Baker B.J."/>
            <person name="Piceno Y.M."/>
            <person name="Andersen G.L."/>
            <person name="Banfield J.F."/>
        </authorList>
    </citation>
    <scope>NUCLEOTIDE SEQUENCE [LARGE SCALE GENOMIC DNA]</scope>
    <source>
        <strain evidence="2">46_26</strain>
    </source>
</reference>
<gene>
    <name evidence="2" type="ORF">XD57_0723</name>
</gene>
<evidence type="ECO:0000313" key="3">
    <source>
        <dbReference type="Proteomes" id="UP000058636"/>
    </source>
</evidence>